<accession>A0A7H9B7M2</accession>
<evidence type="ECO:0000256" key="1">
    <source>
        <dbReference type="ARBA" id="ARBA00016068"/>
    </source>
</evidence>
<keyword evidence="4" id="KW-0833">Ubl conjugation pathway</keyword>
<organism evidence="9 10">
    <name type="scientific">Zygotorulaspora mrakii</name>
    <name type="common">Zygosaccharomyces mrakii</name>
    <dbReference type="NCBI Taxonomy" id="42260"/>
    <lineage>
        <taxon>Eukaryota</taxon>
        <taxon>Fungi</taxon>
        <taxon>Dikarya</taxon>
        <taxon>Ascomycota</taxon>
        <taxon>Saccharomycotina</taxon>
        <taxon>Saccharomycetes</taxon>
        <taxon>Saccharomycetales</taxon>
        <taxon>Saccharomycetaceae</taxon>
        <taxon>Zygotorulaspora</taxon>
    </lineage>
</organism>
<keyword evidence="5" id="KW-0131">Cell cycle</keyword>
<feature type="compositionally biased region" description="Polar residues" evidence="7">
    <location>
        <begin position="717"/>
        <end position="732"/>
    </location>
</feature>
<name>A0A7H9B7M2_ZYGMR</name>
<dbReference type="GO" id="GO:0007091">
    <property type="term" value="P:metaphase/anaphase transition of mitotic cell cycle"/>
    <property type="evidence" value="ECO:0007669"/>
    <property type="project" value="TreeGrafter"/>
</dbReference>
<dbReference type="Gene3D" id="1.10.10.10">
    <property type="entry name" value="Winged helix-like DNA-binding domain superfamily/Winged helix DNA-binding domain"/>
    <property type="match status" value="1"/>
</dbReference>
<dbReference type="SUPFAM" id="SSF46785">
    <property type="entry name" value="Winged helix' DNA-binding domain"/>
    <property type="match status" value="1"/>
</dbReference>
<proteinExistence type="inferred from homology"/>
<gene>
    <name evidence="9" type="ORF">HG535_0G03860</name>
</gene>
<dbReference type="Gene3D" id="3.30.230.130">
    <property type="entry name" value="Cullin, Chain C, Domain 2"/>
    <property type="match status" value="1"/>
</dbReference>
<dbReference type="KEGG" id="zmk:HG535_0G03860"/>
<dbReference type="Pfam" id="PF25773">
    <property type="entry name" value="TPR_ANAPC2"/>
    <property type="match status" value="1"/>
</dbReference>
<feature type="domain" description="Cullin family profile" evidence="8">
    <location>
        <begin position="473"/>
        <end position="691"/>
    </location>
</feature>
<evidence type="ECO:0000256" key="6">
    <source>
        <dbReference type="PROSITE-ProRule" id="PRU00330"/>
    </source>
</evidence>
<dbReference type="InterPro" id="IPR057975">
    <property type="entry name" value="TPR_ANAPC2"/>
</dbReference>
<evidence type="ECO:0000256" key="5">
    <source>
        <dbReference type="ARBA" id="ARBA00023306"/>
    </source>
</evidence>
<evidence type="ECO:0000256" key="3">
    <source>
        <dbReference type="ARBA" id="ARBA00022776"/>
    </source>
</evidence>
<dbReference type="InterPro" id="IPR036388">
    <property type="entry name" value="WH-like_DNA-bd_sf"/>
</dbReference>
<dbReference type="Proteomes" id="UP000509704">
    <property type="component" value="Chromosome 7"/>
</dbReference>
<evidence type="ECO:0000259" key="8">
    <source>
        <dbReference type="PROSITE" id="PS50069"/>
    </source>
</evidence>
<dbReference type="InterPro" id="IPR014786">
    <property type="entry name" value="ANAPC2_C"/>
</dbReference>
<evidence type="ECO:0000256" key="2">
    <source>
        <dbReference type="ARBA" id="ARBA00022618"/>
    </source>
</evidence>
<dbReference type="AlphaFoldDB" id="A0A7H9B7M2"/>
<dbReference type="GeneID" id="59238286"/>
<feature type="region of interest" description="Disordered" evidence="7">
    <location>
        <begin position="710"/>
        <end position="738"/>
    </location>
</feature>
<comment type="similarity">
    <text evidence="6">Belongs to the cullin family.</text>
</comment>
<dbReference type="SMART" id="SM01013">
    <property type="entry name" value="APC2"/>
    <property type="match status" value="1"/>
</dbReference>
<protein>
    <recommendedName>
        <fullName evidence="1">Anaphase-promoting complex subunit 2</fullName>
    </recommendedName>
</protein>
<dbReference type="SUPFAM" id="SSF75632">
    <property type="entry name" value="Cullin homology domain"/>
    <property type="match status" value="1"/>
</dbReference>
<dbReference type="EMBL" id="CP058610">
    <property type="protein sequence ID" value="QLG74503.1"/>
    <property type="molecule type" value="Genomic_DNA"/>
</dbReference>
<keyword evidence="3" id="KW-0498">Mitosis</keyword>
<dbReference type="GO" id="GO:0005680">
    <property type="term" value="C:anaphase-promoting complex"/>
    <property type="evidence" value="ECO:0007669"/>
    <property type="project" value="TreeGrafter"/>
</dbReference>
<dbReference type="InterPro" id="IPR016158">
    <property type="entry name" value="Cullin_homology"/>
</dbReference>
<dbReference type="InterPro" id="IPR036390">
    <property type="entry name" value="WH_DNA-bd_sf"/>
</dbReference>
<sequence length="815" mass="95715">MSQHYPEDLKLLVADICAIGSQLHPGTEDDLESLLTWLNPNETNSNHQLRPPALRLKNTIKVFANQPFNSSFSNDGNFEGINGLEKELLILLRQYYIFQVRLNFFFRFDNITTFKDIQRLETYYEFPLKHVFLFQRNAEEWIVERNDLRHYLLNKNNKFKVQLRQRLRTLIMDDDFDLACDVILFLNEAQGALYSRDILLDLMLIKISHFCEKHMENIYGHHFLVMETFNSFILKYWSYFARLLGCPEDDHGLTTIIYNCFEKQFIKIRIKEVFDVFINEYPESKPTILEMKKVLHHTDDFKQLVMQFLSAFEAKILNPSVTTVDALLAYVKSIKSFLLLDPTGKYLNSVVLFVKAYFQERHELVVILLYAILDLQSEEIFQHINLPIDMKRLKILAEELRDPDFNIESKHRAGGHFEKGTESFFNESSSGKAGSDTQLLYQGVLEKFLTWTPEPTDSIPRPFNQSHRNLLDVLTNMFESKEFFVSEFLKLLRKKLLTLKYYKLNRNWSKCLKLMKEKLKNEGSRMPNHESNANEESANSNNMAVMLRDTKNSEDLCKRMHQITDLDPRIFPKFISFLYWDRKLDYKNDTTIDFKLTEVLSHELEKYRNVYKELQPGRTLQLCKDQGVVELELSTRDGYTQKYDVTLEQATAIQLFDGGESNERIFLSLGEVSIQMEIGEERAQRVLQFWIGKSVLYKNHQDLYGSCEGREQEVRAQHQSPHKTSSYSQDSLLSHEQDEQDTKEFSNKIWPFIEGMLRNLGSLKVEKIHALLKVTLPKDLGYDMITHNDLESYLSMFVDDEKLAVLSNKSYKLIN</sequence>
<dbReference type="PROSITE" id="PS50069">
    <property type="entry name" value="CULLIN_2"/>
    <property type="match status" value="1"/>
</dbReference>
<dbReference type="PANTHER" id="PTHR45957">
    <property type="entry name" value="ANAPHASE-PROMOTING COMPLEX SUBUNIT 2"/>
    <property type="match status" value="1"/>
</dbReference>
<dbReference type="RefSeq" id="XP_037146228.1">
    <property type="nucleotide sequence ID" value="XM_037290333.1"/>
</dbReference>
<dbReference type="Pfam" id="PF08672">
    <property type="entry name" value="ANAPC2"/>
    <property type="match status" value="1"/>
</dbReference>
<evidence type="ECO:0000313" key="10">
    <source>
        <dbReference type="Proteomes" id="UP000509704"/>
    </source>
</evidence>
<dbReference type="GO" id="GO:0070979">
    <property type="term" value="P:protein K11-linked ubiquitination"/>
    <property type="evidence" value="ECO:0007669"/>
    <property type="project" value="TreeGrafter"/>
</dbReference>
<reference evidence="9 10" key="1">
    <citation type="submission" date="2020-07" db="EMBL/GenBank/DDBJ databases">
        <title>The yeast mating-type switching endonuclease HO is a domesticated member of an unorthodox homing genetic element family.</title>
        <authorList>
            <person name="Coughlan A.Y."/>
            <person name="Lombardi L."/>
            <person name="Braun-Galleani S."/>
            <person name="Martos A.R."/>
            <person name="Galeote V."/>
            <person name="Bigey F."/>
            <person name="Dequin S."/>
            <person name="Byrne K.P."/>
            <person name="Wolfe K.H."/>
        </authorList>
    </citation>
    <scope>NUCLEOTIDE SEQUENCE [LARGE SCALE GENOMIC DNA]</scope>
    <source>
        <strain evidence="9 10">NRRL Y-6702</strain>
    </source>
</reference>
<evidence type="ECO:0000256" key="4">
    <source>
        <dbReference type="ARBA" id="ARBA00022786"/>
    </source>
</evidence>
<keyword evidence="10" id="KW-1185">Reference proteome</keyword>
<evidence type="ECO:0000313" key="9">
    <source>
        <dbReference type="EMBL" id="QLG74503.1"/>
    </source>
</evidence>
<dbReference type="PANTHER" id="PTHR45957:SF1">
    <property type="entry name" value="ANAPHASE-PROMOTING COMPLEX SUBUNIT 2"/>
    <property type="match status" value="1"/>
</dbReference>
<dbReference type="InterPro" id="IPR044554">
    <property type="entry name" value="ANAPC2"/>
</dbReference>
<dbReference type="InterPro" id="IPR036317">
    <property type="entry name" value="Cullin_homology_sf"/>
</dbReference>
<keyword evidence="2" id="KW-0132">Cell division</keyword>
<evidence type="ECO:0000256" key="7">
    <source>
        <dbReference type="SAM" id="MobiDB-lite"/>
    </source>
</evidence>
<dbReference type="OrthoDB" id="5581181at2759"/>